<dbReference type="InterPro" id="IPR020846">
    <property type="entry name" value="MFS_dom"/>
</dbReference>
<evidence type="ECO:0000256" key="7">
    <source>
        <dbReference type="SAM" id="Phobius"/>
    </source>
</evidence>
<dbReference type="NCBIfam" id="TIGR00711">
    <property type="entry name" value="efflux_EmrB"/>
    <property type="match status" value="1"/>
</dbReference>
<evidence type="ECO:0000313" key="10">
    <source>
        <dbReference type="Proteomes" id="UP000287188"/>
    </source>
</evidence>
<dbReference type="GO" id="GO:0022857">
    <property type="term" value="F:transmembrane transporter activity"/>
    <property type="evidence" value="ECO:0007669"/>
    <property type="project" value="InterPro"/>
</dbReference>
<dbReference type="InterPro" id="IPR004638">
    <property type="entry name" value="EmrB-like"/>
</dbReference>
<dbReference type="PROSITE" id="PS50850">
    <property type="entry name" value="MFS"/>
    <property type="match status" value="1"/>
</dbReference>
<keyword evidence="10" id="KW-1185">Reference proteome</keyword>
<dbReference type="AlphaFoldDB" id="A0A402AKT6"/>
<comment type="caution">
    <text evidence="9">The sequence shown here is derived from an EMBL/GenBank/DDBJ whole genome shotgun (WGS) entry which is preliminary data.</text>
</comment>
<keyword evidence="6 7" id="KW-0472">Membrane</keyword>
<feature type="transmembrane region" description="Helical" evidence="7">
    <location>
        <begin position="196"/>
        <end position="216"/>
    </location>
</feature>
<dbReference type="Proteomes" id="UP000287188">
    <property type="component" value="Unassembled WGS sequence"/>
</dbReference>
<dbReference type="EMBL" id="BIFS01000001">
    <property type="protein sequence ID" value="GCE19838.1"/>
    <property type="molecule type" value="Genomic_DNA"/>
</dbReference>
<dbReference type="RefSeq" id="WP_218031881.1">
    <property type="nucleotide sequence ID" value="NZ_BIFS01000001.1"/>
</dbReference>
<dbReference type="PANTHER" id="PTHR42718:SF42">
    <property type="entry name" value="EXPORT PROTEIN"/>
    <property type="match status" value="1"/>
</dbReference>
<evidence type="ECO:0000256" key="4">
    <source>
        <dbReference type="ARBA" id="ARBA00022692"/>
    </source>
</evidence>
<keyword evidence="4 7" id="KW-0812">Transmembrane</keyword>
<feature type="domain" description="Major facilitator superfamily (MFS) profile" evidence="8">
    <location>
        <begin position="10"/>
        <end position="412"/>
    </location>
</feature>
<sequence length="412" mass="43833">MLPKNKGFWILLATILGSSMAFIDGSVVNVALPRIQVDLNATAASVQWVVEAYALFLGSLILVGGSMGDLYGRKRMFAVGIVIFALASLWCGLTTDITQLVVARAVQGIGGALLTPESLAILRASFDESQRGKAIGLWSAFSAITSALGPVLGGWLVQYASWRWVFFINLPLAVIVMIVLFIFVPESRSEGTNRHLDIAGACLATLGLGLLVFGLIEASSYGITHPLVIGCVLAGILALVGFIFVERRSPAPMMPLQLFSSRIFSGTNLLTFFLYAALGATLYFLPFNLIRVQGYSPTAAGSALLPFTLLMFSLSRWSGGLVVRFGARPPLVIGPLIAGIGYILFAIPGIGGSYWTTYFPAVMVLGLGMAITVAPLTTTVMGPSRTNMPVRPQVSIMPWPVSPTCLPLPSLA</sequence>
<dbReference type="Pfam" id="PF07690">
    <property type="entry name" value="MFS_1"/>
    <property type="match status" value="1"/>
</dbReference>
<dbReference type="InterPro" id="IPR036259">
    <property type="entry name" value="MFS_trans_sf"/>
</dbReference>
<proteinExistence type="predicted"/>
<keyword evidence="2" id="KW-0813">Transport</keyword>
<feature type="transmembrane region" description="Helical" evidence="7">
    <location>
        <begin position="357"/>
        <end position="381"/>
    </location>
</feature>
<dbReference type="CDD" id="cd17321">
    <property type="entry name" value="MFS_MMR_MDR_like"/>
    <property type="match status" value="1"/>
</dbReference>
<organism evidence="9 10">
    <name type="scientific">Dictyobacter kobayashii</name>
    <dbReference type="NCBI Taxonomy" id="2014872"/>
    <lineage>
        <taxon>Bacteria</taxon>
        <taxon>Bacillati</taxon>
        <taxon>Chloroflexota</taxon>
        <taxon>Ktedonobacteria</taxon>
        <taxon>Ktedonobacterales</taxon>
        <taxon>Dictyobacteraceae</taxon>
        <taxon>Dictyobacter</taxon>
    </lineage>
</organism>
<evidence type="ECO:0000256" key="2">
    <source>
        <dbReference type="ARBA" id="ARBA00022448"/>
    </source>
</evidence>
<dbReference type="Gene3D" id="1.20.1720.10">
    <property type="entry name" value="Multidrug resistance protein D"/>
    <property type="match status" value="1"/>
</dbReference>
<dbReference type="GO" id="GO:0005886">
    <property type="term" value="C:plasma membrane"/>
    <property type="evidence" value="ECO:0007669"/>
    <property type="project" value="UniProtKB-SubCell"/>
</dbReference>
<dbReference type="PRINTS" id="PR01036">
    <property type="entry name" value="TCRTETB"/>
</dbReference>
<feature type="transmembrane region" description="Helical" evidence="7">
    <location>
        <begin position="266"/>
        <end position="287"/>
    </location>
</feature>
<dbReference type="InterPro" id="IPR011701">
    <property type="entry name" value="MFS"/>
</dbReference>
<dbReference type="Gene3D" id="1.20.1250.20">
    <property type="entry name" value="MFS general substrate transporter like domains"/>
    <property type="match status" value="1"/>
</dbReference>
<gene>
    <name evidence="9" type="ORF">KDK_36380</name>
</gene>
<evidence type="ECO:0000256" key="5">
    <source>
        <dbReference type="ARBA" id="ARBA00022989"/>
    </source>
</evidence>
<feature type="transmembrane region" description="Helical" evidence="7">
    <location>
        <begin position="134"/>
        <end position="156"/>
    </location>
</feature>
<evidence type="ECO:0000313" key="9">
    <source>
        <dbReference type="EMBL" id="GCE19838.1"/>
    </source>
</evidence>
<feature type="transmembrane region" description="Helical" evidence="7">
    <location>
        <begin position="101"/>
        <end position="122"/>
    </location>
</feature>
<feature type="transmembrane region" description="Helical" evidence="7">
    <location>
        <begin position="45"/>
        <end position="64"/>
    </location>
</feature>
<feature type="transmembrane region" description="Helical" evidence="7">
    <location>
        <begin position="299"/>
        <end position="319"/>
    </location>
</feature>
<feature type="transmembrane region" description="Helical" evidence="7">
    <location>
        <begin position="222"/>
        <end position="245"/>
    </location>
</feature>
<name>A0A402AKT6_9CHLR</name>
<accession>A0A402AKT6</accession>
<evidence type="ECO:0000256" key="6">
    <source>
        <dbReference type="ARBA" id="ARBA00023136"/>
    </source>
</evidence>
<keyword evidence="3" id="KW-1003">Cell membrane</keyword>
<feature type="transmembrane region" description="Helical" evidence="7">
    <location>
        <begin position="76"/>
        <end position="95"/>
    </location>
</feature>
<evidence type="ECO:0000259" key="8">
    <source>
        <dbReference type="PROSITE" id="PS50850"/>
    </source>
</evidence>
<protein>
    <submittedName>
        <fullName evidence="9">MFS transporter</fullName>
    </submittedName>
</protein>
<reference evidence="10" key="1">
    <citation type="submission" date="2018-12" db="EMBL/GenBank/DDBJ databases">
        <title>Tengunoibacter tsumagoiensis gen. nov., sp. nov., Dictyobacter kobayashii sp. nov., D. alpinus sp. nov., and D. joshuensis sp. nov. and description of Dictyobacteraceae fam. nov. within the order Ktedonobacterales isolated from Tengu-no-mugimeshi.</title>
        <authorList>
            <person name="Wang C.M."/>
            <person name="Zheng Y."/>
            <person name="Sakai Y."/>
            <person name="Toyoda A."/>
            <person name="Minakuchi Y."/>
            <person name="Abe K."/>
            <person name="Yokota A."/>
            <person name="Yabe S."/>
        </authorList>
    </citation>
    <scope>NUCLEOTIDE SEQUENCE [LARGE SCALE GENOMIC DNA]</scope>
    <source>
        <strain evidence="10">Uno11</strain>
    </source>
</reference>
<evidence type="ECO:0000256" key="3">
    <source>
        <dbReference type="ARBA" id="ARBA00022475"/>
    </source>
</evidence>
<comment type="subcellular location">
    <subcellularLocation>
        <location evidence="1">Cell membrane</location>
        <topology evidence="1">Multi-pass membrane protein</topology>
    </subcellularLocation>
</comment>
<keyword evidence="5 7" id="KW-1133">Transmembrane helix</keyword>
<feature type="transmembrane region" description="Helical" evidence="7">
    <location>
        <begin position="162"/>
        <end position="184"/>
    </location>
</feature>
<feature type="transmembrane region" description="Helical" evidence="7">
    <location>
        <begin position="331"/>
        <end position="351"/>
    </location>
</feature>
<dbReference type="PANTHER" id="PTHR42718">
    <property type="entry name" value="MAJOR FACILITATOR SUPERFAMILY MULTIDRUG TRANSPORTER MFSC"/>
    <property type="match status" value="1"/>
</dbReference>
<evidence type="ECO:0000256" key="1">
    <source>
        <dbReference type="ARBA" id="ARBA00004651"/>
    </source>
</evidence>
<dbReference type="SUPFAM" id="SSF103473">
    <property type="entry name" value="MFS general substrate transporter"/>
    <property type="match status" value="1"/>
</dbReference>